<dbReference type="Gene3D" id="2.40.160.20">
    <property type="match status" value="1"/>
</dbReference>
<dbReference type="STRING" id="746697.Aeqsu_1555"/>
<protein>
    <recommendedName>
        <fullName evidence="3">Glutamate dehydrogenase</fullName>
    </recommendedName>
</protein>
<evidence type="ECO:0008006" key="3">
    <source>
        <dbReference type="Google" id="ProtNLM"/>
    </source>
</evidence>
<evidence type="ECO:0000313" key="1">
    <source>
        <dbReference type="EMBL" id="AFL81040.1"/>
    </source>
</evidence>
<dbReference type="OrthoDB" id="1142271at2"/>
<dbReference type="NCBIfam" id="NF047659">
    <property type="entry name" value="THC0290_0291_fam"/>
    <property type="match status" value="1"/>
</dbReference>
<proteinExistence type="predicted"/>
<accession>I3YVM2</accession>
<dbReference type="Proteomes" id="UP000006049">
    <property type="component" value="Chromosome"/>
</dbReference>
<dbReference type="RefSeq" id="WP_014782295.1">
    <property type="nucleotide sequence ID" value="NC_018013.1"/>
</dbReference>
<reference evidence="1 2" key="1">
    <citation type="submission" date="2012-06" db="EMBL/GenBank/DDBJ databases">
        <title>The complete genome of Aequorivita sublithincola DSM 14238.</title>
        <authorList>
            <consortium name="US DOE Joint Genome Institute (JGI-PGF)"/>
            <person name="Lucas S."/>
            <person name="Copeland A."/>
            <person name="Lapidus A."/>
            <person name="Goodwin L."/>
            <person name="Pitluck S."/>
            <person name="Peters L."/>
            <person name="Munk A.C.C."/>
            <person name="Kyrpides N."/>
            <person name="Mavromatis K."/>
            <person name="Pagani I."/>
            <person name="Ivanova N."/>
            <person name="Ovchinnikova G."/>
            <person name="Zeytun A."/>
            <person name="Detter J.C."/>
            <person name="Han C."/>
            <person name="Land M."/>
            <person name="Hauser L."/>
            <person name="Markowitz V."/>
            <person name="Cheng J.-F."/>
            <person name="Hugenholtz P."/>
            <person name="Woyke T."/>
            <person name="Wu D."/>
            <person name="Tindall B."/>
            <person name="Faehnrich R."/>
            <person name="Brambilla E."/>
            <person name="Klenk H.-P."/>
            <person name="Eisen J.A."/>
        </authorList>
    </citation>
    <scope>NUCLEOTIDE SEQUENCE [LARGE SCALE GENOMIC DNA]</scope>
    <source>
        <strain evidence="2">DSM 14238 / LMG 21431 / ACAM 643 / 9-3</strain>
    </source>
</reference>
<dbReference type="PATRIC" id="fig|746697.3.peg.1579"/>
<dbReference type="HOGENOM" id="CLU_1040984_0_0_10"/>
<dbReference type="KEGG" id="asl:Aeqsu_1555"/>
<name>I3YVM2_AEQSU</name>
<sequence length="258" mass="29844">MNTRILLLVFSLLIFPLQKAISQSGISHEVGVVAGPLAFFSDYGQRENFETNIGNTGIGFGLLYFMNFTNRADAGYSVPERYFYDHFKIRGELDFHKTSFEHFGRWVADDQQSLFADQLRAMSGSTTVIDLGFQLEYFPFSLQRFEYREYTVSPFVSFGLHWSYFNPKVESSLGPLNTLISTPVKYFDSFQQAPGQTFSVVASAGMRYKLNRDSDLIFDVRWQNYFSNWVDGLNPDVPENKSNDWIFWVNVGYIYYLD</sequence>
<dbReference type="eggNOG" id="COG3047">
    <property type="taxonomic scope" value="Bacteria"/>
</dbReference>
<evidence type="ECO:0000313" key="2">
    <source>
        <dbReference type="Proteomes" id="UP000006049"/>
    </source>
</evidence>
<keyword evidence="2" id="KW-1185">Reference proteome</keyword>
<dbReference type="EMBL" id="CP003280">
    <property type="protein sequence ID" value="AFL81040.1"/>
    <property type="molecule type" value="Genomic_DNA"/>
</dbReference>
<gene>
    <name evidence="1" type="ordered locus">Aeqsu_1555</name>
</gene>
<dbReference type="AlphaFoldDB" id="I3YVM2"/>
<organism evidence="1 2">
    <name type="scientific">Aequorivita sublithincola (strain DSM 14238 / LMG 21431 / ACAM 643 / 9-3)</name>
    <dbReference type="NCBI Taxonomy" id="746697"/>
    <lineage>
        <taxon>Bacteria</taxon>
        <taxon>Pseudomonadati</taxon>
        <taxon>Bacteroidota</taxon>
        <taxon>Flavobacteriia</taxon>
        <taxon>Flavobacteriales</taxon>
        <taxon>Flavobacteriaceae</taxon>
        <taxon>Aequorivita</taxon>
    </lineage>
</organism>